<organism evidence="9">
    <name type="scientific">Marinobacter nauticus</name>
    <name type="common">Marinobacter hydrocarbonoclasticus</name>
    <name type="synonym">Marinobacter aquaeolei</name>
    <dbReference type="NCBI Taxonomy" id="2743"/>
    <lineage>
        <taxon>Bacteria</taxon>
        <taxon>Pseudomonadati</taxon>
        <taxon>Pseudomonadota</taxon>
        <taxon>Gammaproteobacteria</taxon>
        <taxon>Pseudomonadales</taxon>
        <taxon>Marinobacteraceae</taxon>
        <taxon>Marinobacter</taxon>
    </lineage>
</organism>
<evidence type="ECO:0000256" key="2">
    <source>
        <dbReference type="ARBA" id="ARBA00009347"/>
    </source>
</evidence>
<keyword evidence="3 5" id="KW-0285">Flavoprotein</keyword>
<gene>
    <name evidence="9" type="ORF">YBY_12910</name>
</gene>
<feature type="domain" description="Acyl-CoA oxidase/dehydrogenase middle" evidence="7">
    <location>
        <begin position="198"/>
        <end position="285"/>
    </location>
</feature>
<dbReference type="PANTHER" id="PTHR43884:SF12">
    <property type="entry name" value="ISOVALERYL-COA DEHYDROGENASE, MITOCHONDRIAL-RELATED"/>
    <property type="match status" value="1"/>
</dbReference>
<evidence type="ECO:0000259" key="6">
    <source>
        <dbReference type="Pfam" id="PF00441"/>
    </source>
</evidence>
<dbReference type="GO" id="GO:0050660">
    <property type="term" value="F:flavin adenine dinucleotide binding"/>
    <property type="evidence" value="ECO:0007669"/>
    <property type="project" value="InterPro"/>
</dbReference>
<dbReference type="AlphaFoldDB" id="A0A455WAW4"/>
<protein>
    <submittedName>
        <fullName evidence="9">Acyl-CoA dehydrogenase</fullName>
    </submittedName>
</protein>
<dbReference type="InterPro" id="IPR046373">
    <property type="entry name" value="Acyl-CoA_Oxase/DH_mid-dom_sf"/>
</dbReference>
<dbReference type="InterPro" id="IPR037069">
    <property type="entry name" value="AcylCoA_DH/ox_N_sf"/>
</dbReference>
<comment type="cofactor">
    <cofactor evidence="1 5">
        <name>FAD</name>
        <dbReference type="ChEBI" id="CHEBI:57692"/>
    </cofactor>
</comment>
<evidence type="ECO:0000256" key="1">
    <source>
        <dbReference type="ARBA" id="ARBA00001974"/>
    </source>
</evidence>
<dbReference type="EMBL" id="AP019537">
    <property type="protein sequence ID" value="BBJ03443.1"/>
    <property type="molecule type" value="Genomic_DNA"/>
</dbReference>
<evidence type="ECO:0000313" key="9">
    <source>
        <dbReference type="EMBL" id="BBJ03443.1"/>
    </source>
</evidence>
<evidence type="ECO:0000259" key="7">
    <source>
        <dbReference type="Pfam" id="PF02770"/>
    </source>
</evidence>
<dbReference type="GO" id="GO:0003995">
    <property type="term" value="F:acyl-CoA dehydrogenase activity"/>
    <property type="evidence" value="ECO:0007669"/>
    <property type="project" value="InterPro"/>
</dbReference>
<evidence type="ECO:0000256" key="3">
    <source>
        <dbReference type="ARBA" id="ARBA00022630"/>
    </source>
</evidence>
<keyword evidence="5" id="KW-0560">Oxidoreductase</keyword>
<dbReference type="InterPro" id="IPR006089">
    <property type="entry name" value="Acyl-CoA_DH_CS"/>
</dbReference>
<evidence type="ECO:0000256" key="5">
    <source>
        <dbReference type="RuleBase" id="RU362125"/>
    </source>
</evidence>
<evidence type="ECO:0000256" key="4">
    <source>
        <dbReference type="ARBA" id="ARBA00022827"/>
    </source>
</evidence>
<feature type="domain" description="Acyl-CoA dehydrogenase/oxidase C-terminal" evidence="6">
    <location>
        <begin position="303"/>
        <end position="428"/>
    </location>
</feature>
<dbReference type="Gene3D" id="1.20.140.10">
    <property type="entry name" value="Butyryl-CoA Dehydrogenase, subunit A, domain 3"/>
    <property type="match status" value="1"/>
</dbReference>
<dbReference type="Gene3D" id="2.40.110.10">
    <property type="entry name" value="Butyryl-CoA Dehydrogenase, subunit A, domain 2"/>
    <property type="match status" value="1"/>
</dbReference>
<dbReference type="Pfam" id="PF02770">
    <property type="entry name" value="Acyl-CoA_dh_M"/>
    <property type="match status" value="1"/>
</dbReference>
<evidence type="ECO:0000259" key="8">
    <source>
        <dbReference type="Pfam" id="PF02771"/>
    </source>
</evidence>
<comment type="similarity">
    <text evidence="2 5">Belongs to the acyl-CoA dehydrogenase family.</text>
</comment>
<dbReference type="Pfam" id="PF02771">
    <property type="entry name" value="Acyl-CoA_dh_N"/>
    <property type="match status" value="1"/>
</dbReference>
<dbReference type="InterPro" id="IPR013786">
    <property type="entry name" value="AcylCoA_DH/ox_N"/>
</dbReference>
<dbReference type="SUPFAM" id="SSF47203">
    <property type="entry name" value="Acyl-CoA dehydrogenase C-terminal domain-like"/>
    <property type="match status" value="1"/>
</dbReference>
<reference evidence="9" key="1">
    <citation type="submission" date="2019-03" db="EMBL/GenBank/DDBJ databases">
        <title>Whole genome analysis of nitrate-reducing bacteria Marinobacter hydrocarbonoclasticus YB03.</title>
        <authorList>
            <person name="Azam A.H."/>
            <person name="Yuk S.R."/>
            <person name="Kamarisima K."/>
            <person name="Miyanaga K."/>
            <person name="Tanji Y."/>
        </authorList>
    </citation>
    <scope>NUCLEOTIDE SEQUENCE</scope>
    <source>
        <strain evidence="9">YB03</strain>
    </source>
</reference>
<feature type="domain" description="Acyl-CoA dehydrogenase/oxidase N-terminal" evidence="8">
    <location>
        <begin position="80"/>
        <end position="190"/>
    </location>
</feature>
<proteinExistence type="inferred from homology"/>
<dbReference type="PROSITE" id="PS00073">
    <property type="entry name" value="ACYL_COA_DH_2"/>
    <property type="match status" value="1"/>
</dbReference>
<name>A0A455WAW4_MARNT</name>
<dbReference type="InterPro" id="IPR009075">
    <property type="entry name" value="AcylCo_DH/oxidase_C"/>
</dbReference>
<sequence>MTRDPIGLALSIMNRISGNPLLDRLGLRSPLERTAYQGTRTGFRTIALAGREFKRVRNWLPRKRLPPGAPGDLFDLSLDDDQQMIVDSLKRLARDVLRPAAQEADEQGRLPEAVKHEAAALGLPMYAVPSEFGGVAEQQSPVTSVLIAEQLAWGDMALAIRLLAPFSVAQAISCWGNGEQQSRYLPAFCEDTPPVASLAIDEPTPLFDPMQPSTTATETDQGYRINGEKSFVIAGAECELLLVSAALNGTPRVFIIETAGLNLAIADTPGMGLRAAEATSVRFDNLDVPADALLGDDDFCFQAFIDRAALMRCGLAIGTAQAVLDYVIPYCNDRQAFGEPISHRQSVAFMISNMAIETDSMRMLTWRAASRAETGRSFHRESCLARLLCNEKSMEIGTNGVQLLGGHGFVKEHPVERWYRDLRSTATHHGGVHA</sequence>
<dbReference type="PANTHER" id="PTHR43884">
    <property type="entry name" value="ACYL-COA DEHYDROGENASE"/>
    <property type="match status" value="1"/>
</dbReference>
<dbReference type="SUPFAM" id="SSF56645">
    <property type="entry name" value="Acyl-CoA dehydrogenase NM domain-like"/>
    <property type="match status" value="1"/>
</dbReference>
<dbReference type="InterPro" id="IPR036250">
    <property type="entry name" value="AcylCo_DH-like_C"/>
</dbReference>
<keyword evidence="4 5" id="KW-0274">FAD</keyword>
<dbReference type="InterPro" id="IPR009100">
    <property type="entry name" value="AcylCoA_DH/oxidase_NM_dom_sf"/>
</dbReference>
<dbReference type="Gene3D" id="1.10.540.10">
    <property type="entry name" value="Acyl-CoA dehydrogenase/oxidase, N-terminal domain"/>
    <property type="match status" value="1"/>
</dbReference>
<dbReference type="InterPro" id="IPR006091">
    <property type="entry name" value="Acyl-CoA_Oxase/DH_mid-dom"/>
</dbReference>
<dbReference type="Pfam" id="PF00441">
    <property type="entry name" value="Acyl-CoA_dh_1"/>
    <property type="match status" value="1"/>
</dbReference>
<accession>A0A455WAW4</accession>